<evidence type="ECO:0000256" key="7">
    <source>
        <dbReference type="SAM" id="SignalP"/>
    </source>
</evidence>
<sequence>MEGLKCACVLASIFLSFATGDHAPALVWTTHRNEDVRDHHSALENITPEKFYHHIKKMTGHGQKSLVIAFFEQTLSLEDFGWHDLENKIAFPQVQSVSSSSQFTNFFTSVHFPFKGLKNFQKDGYDIHHVDLKKQNMENVKNLPHSKKILVLLELDDAKTDEDRPDFLRRHDGIVSEIYSEFVNEGYQVTAIYTGHHSSWVEPEIPSQKHRVRRLLAEETNNTISGTLWKSNDSTVLFYSKSVPYVENDGIQVYLSGQPEVLSVVNDSMQIVQISFANGIKISLQFTVSGGYWSINPITLQVNTTTALLKTYPEIEVPLNFSYHCSQNVEFTSTTGNASLVFESFQVQPFLGELSFGDTYDCVWFFTSVIWSVFFVTLMLGSILVWGLSMLMGIKSMDQFDDPKGKTIQVTSTE</sequence>
<feature type="signal peptide" evidence="7">
    <location>
        <begin position="1"/>
        <end position="20"/>
    </location>
</feature>
<evidence type="ECO:0008006" key="12">
    <source>
        <dbReference type="Google" id="ProtNLM"/>
    </source>
</evidence>
<comment type="similarity">
    <text evidence="2">Belongs to the vacuolar ATPase subunit S1 family.</text>
</comment>
<gene>
    <name evidence="10" type="ORF">PR048_030189</name>
</gene>
<dbReference type="Gene3D" id="2.40.160.110">
    <property type="match status" value="1"/>
</dbReference>
<proteinExistence type="inferred from homology"/>
<evidence type="ECO:0000256" key="6">
    <source>
        <dbReference type="SAM" id="Phobius"/>
    </source>
</evidence>
<dbReference type="Pfam" id="PF05827">
    <property type="entry name" value="VAS1_LD"/>
    <property type="match status" value="1"/>
</dbReference>
<dbReference type="InterPro" id="IPR046756">
    <property type="entry name" value="VAS1/VOA1_TM"/>
</dbReference>
<evidence type="ECO:0000256" key="5">
    <source>
        <dbReference type="ARBA" id="ARBA00023136"/>
    </source>
</evidence>
<dbReference type="Proteomes" id="UP001159363">
    <property type="component" value="Chromosome 13"/>
</dbReference>
<evidence type="ECO:0000313" key="10">
    <source>
        <dbReference type="EMBL" id="KAJ8868650.1"/>
    </source>
</evidence>
<keyword evidence="7" id="KW-0732">Signal</keyword>
<dbReference type="EMBL" id="JARBHB010000014">
    <property type="protein sequence ID" value="KAJ8868650.1"/>
    <property type="molecule type" value="Genomic_DNA"/>
</dbReference>
<accession>A0ABQ9G893</accession>
<dbReference type="PANTHER" id="PTHR12471">
    <property type="entry name" value="VACUOLAR ATP SYNTHASE SUBUNIT S1"/>
    <property type="match status" value="1"/>
</dbReference>
<dbReference type="Pfam" id="PF20520">
    <property type="entry name" value="Ac45-VOA1_TM"/>
    <property type="match status" value="1"/>
</dbReference>
<keyword evidence="4 6" id="KW-1133">Transmembrane helix</keyword>
<evidence type="ECO:0000256" key="1">
    <source>
        <dbReference type="ARBA" id="ARBA00004167"/>
    </source>
</evidence>
<comment type="subcellular location">
    <subcellularLocation>
        <location evidence="1">Membrane</location>
        <topology evidence="1">Single-pass membrane protein</topology>
    </subcellularLocation>
</comment>
<feature type="chain" id="PRO_5047483942" description="V-type proton ATPase subunit S1" evidence="7">
    <location>
        <begin position="21"/>
        <end position="414"/>
    </location>
</feature>
<evidence type="ECO:0000256" key="3">
    <source>
        <dbReference type="ARBA" id="ARBA00022692"/>
    </source>
</evidence>
<comment type="caution">
    <text evidence="10">The sequence shown here is derived from an EMBL/GenBank/DDBJ whole genome shotgun (WGS) entry which is preliminary data.</text>
</comment>
<evidence type="ECO:0000259" key="8">
    <source>
        <dbReference type="Pfam" id="PF05827"/>
    </source>
</evidence>
<evidence type="ECO:0000256" key="2">
    <source>
        <dbReference type="ARBA" id="ARBA00009037"/>
    </source>
</evidence>
<feature type="domain" description="V-type proton ATPase subunit S1/VOA1 transmembrane" evidence="9">
    <location>
        <begin position="365"/>
        <end position="402"/>
    </location>
</feature>
<keyword evidence="5 6" id="KW-0472">Membrane</keyword>
<feature type="domain" description="V-type proton ATPase subunit S1 luminal" evidence="8">
    <location>
        <begin position="276"/>
        <end position="350"/>
    </location>
</feature>
<organism evidence="10 11">
    <name type="scientific">Dryococelus australis</name>
    <dbReference type="NCBI Taxonomy" id="614101"/>
    <lineage>
        <taxon>Eukaryota</taxon>
        <taxon>Metazoa</taxon>
        <taxon>Ecdysozoa</taxon>
        <taxon>Arthropoda</taxon>
        <taxon>Hexapoda</taxon>
        <taxon>Insecta</taxon>
        <taxon>Pterygota</taxon>
        <taxon>Neoptera</taxon>
        <taxon>Polyneoptera</taxon>
        <taxon>Phasmatodea</taxon>
        <taxon>Verophasmatodea</taxon>
        <taxon>Anareolatae</taxon>
        <taxon>Phasmatidae</taxon>
        <taxon>Eurycanthinae</taxon>
        <taxon>Dryococelus</taxon>
    </lineage>
</organism>
<dbReference type="InterPro" id="IPR008388">
    <property type="entry name" value="Ac45_acc_su"/>
</dbReference>
<dbReference type="InterPro" id="IPR046755">
    <property type="entry name" value="VAS1_LD"/>
</dbReference>
<keyword evidence="3 6" id="KW-0812">Transmembrane</keyword>
<reference evidence="10 11" key="1">
    <citation type="submission" date="2023-02" db="EMBL/GenBank/DDBJ databases">
        <title>LHISI_Scaffold_Assembly.</title>
        <authorList>
            <person name="Stuart O.P."/>
            <person name="Cleave R."/>
            <person name="Magrath M.J.L."/>
            <person name="Mikheyev A.S."/>
        </authorList>
    </citation>
    <scope>NUCLEOTIDE SEQUENCE [LARGE SCALE GENOMIC DNA]</scope>
    <source>
        <strain evidence="10">Daus_M_001</strain>
        <tissue evidence="10">Leg muscle</tissue>
    </source>
</reference>
<feature type="transmembrane region" description="Helical" evidence="6">
    <location>
        <begin position="363"/>
        <end position="388"/>
    </location>
</feature>
<keyword evidence="11" id="KW-1185">Reference proteome</keyword>
<evidence type="ECO:0000256" key="4">
    <source>
        <dbReference type="ARBA" id="ARBA00022989"/>
    </source>
</evidence>
<evidence type="ECO:0000313" key="11">
    <source>
        <dbReference type="Proteomes" id="UP001159363"/>
    </source>
</evidence>
<dbReference type="PANTHER" id="PTHR12471:SF7">
    <property type="entry name" value="V-TYPE PROTON ATPASE SUBUNIT S1"/>
    <property type="match status" value="1"/>
</dbReference>
<name>A0ABQ9G893_9NEOP</name>
<evidence type="ECO:0000259" key="9">
    <source>
        <dbReference type="Pfam" id="PF20520"/>
    </source>
</evidence>
<protein>
    <recommendedName>
        <fullName evidence="12">V-type proton ATPase subunit S1</fullName>
    </recommendedName>
</protein>